<gene>
    <name evidence="1" type="ORF">IQ16_05388</name>
</gene>
<accession>A0A562R9B1</accession>
<proteinExistence type="predicted"/>
<dbReference type="AlphaFoldDB" id="A0A562R9B1"/>
<dbReference type="Proteomes" id="UP000316291">
    <property type="component" value="Unassembled WGS sequence"/>
</dbReference>
<keyword evidence="2" id="KW-1185">Reference proteome</keyword>
<comment type="caution">
    <text evidence="1">The sequence shown here is derived from an EMBL/GenBank/DDBJ whole genome shotgun (WGS) entry which is preliminary data.</text>
</comment>
<protein>
    <submittedName>
        <fullName evidence="1">Uncharacterized protein</fullName>
    </submittedName>
</protein>
<evidence type="ECO:0000313" key="2">
    <source>
        <dbReference type="Proteomes" id="UP000316291"/>
    </source>
</evidence>
<name>A0A562R9B1_9BRAD</name>
<organism evidence="1 2">
    <name type="scientific">Bradyrhizobium huanghuaihaiense</name>
    <dbReference type="NCBI Taxonomy" id="990078"/>
    <lineage>
        <taxon>Bacteria</taxon>
        <taxon>Pseudomonadati</taxon>
        <taxon>Pseudomonadota</taxon>
        <taxon>Alphaproteobacteria</taxon>
        <taxon>Hyphomicrobiales</taxon>
        <taxon>Nitrobacteraceae</taxon>
        <taxon>Bradyrhizobium</taxon>
    </lineage>
</organism>
<sequence length="96" mass="10300">MTRHAKLLGLFVVAALFTVTPLSFRYSPVDALTVSTDTAEARVGRPLTPGSVAGVNRRVHRRAYYGAAAAGAAAYGAYGAYGYRRACGYYPYPPCY</sequence>
<dbReference type="EMBL" id="VLLA01000015">
    <property type="protein sequence ID" value="TWI65648.1"/>
    <property type="molecule type" value="Genomic_DNA"/>
</dbReference>
<reference evidence="1 2" key="1">
    <citation type="journal article" date="2015" name="Stand. Genomic Sci.">
        <title>Genomic Encyclopedia of Bacterial and Archaeal Type Strains, Phase III: the genomes of soil and plant-associated and newly described type strains.</title>
        <authorList>
            <person name="Whitman W.B."/>
            <person name="Woyke T."/>
            <person name="Klenk H.P."/>
            <person name="Zhou Y."/>
            <person name="Lilburn T.G."/>
            <person name="Beck B.J."/>
            <person name="De Vos P."/>
            <person name="Vandamme P."/>
            <person name="Eisen J.A."/>
            <person name="Garrity G."/>
            <person name="Hugenholtz P."/>
            <person name="Kyrpides N.C."/>
        </authorList>
    </citation>
    <scope>NUCLEOTIDE SEQUENCE [LARGE SCALE GENOMIC DNA]</scope>
    <source>
        <strain evidence="1 2">CGMCC 1.10948</strain>
    </source>
</reference>
<evidence type="ECO:0000313" key="1">
    <source>
        <dbReference type="EMBL" id="TWI65648.1"/>
    </source>
</evidence>